<accession>A0A8X6X553</accession>
<comment type="caution">
    <text evidence="1">The sequence shown here is derived from an EMBL/GenBank/DDBJ whole genome shotgun (WGS) entry which is preliminary data.</text>
</comment>
<dbReference type="Proteomes" id="UP000886998">
    <property type="component" value="Unassembled WGS sequence"/>
</dbReference>
<protein>
    <submittedName>
        <fullName evidence="1">Uncharacterized protein</fullName>
    </submittedName>
</protein>
<reference evidence="1" key="1">
    <citation type="submission" date="2020-08" db="EMBL/GenBank/DDBJ databases">
        <title>Multicomponent nature underlies the extraordinary mechanical properties of spider dragline silk.</title>
        <authorList>
            <person name="Kono N."/>
            <person name="Nakamura H."/>
            <person name="Mori M."/>
            <person name="Yoshida Y."/>
            <person name="Ohtoshi R."/>
            <person name="Malay A.D."/>
            <person name="Moran D.A.P."/>
            <person name="Tomita M."/>
            <person name="Numata K."/>
            <person name="Arakawa K."/>
        </authorList>
    </citation>
    <scope>NUCLEOTIDE SEQUENCE</scope>
</reference>
<keyword evidence="2" id="KW-1185">Reference proteome</keyword>
<dbReference type="AlphaFoldDB" id="A0A8X6X553"/>
<gene>
    <name evidence="1" type="ORF">TNIN_299681</name>
</gene>
<organism evidence="1 2">
    <name type="scientific">Trichonephila inaurata madagascariensis</name>
    <dbReference type="NCBI Taxonomy" id="2747483"/>
    <lineage>
        <taxon>Eukaryota</taxon>
        <taxon>Metazoa</taxon>
        <taxon>Ecdysozoa</taxon>
        <taxon>Arthropoda</taxon>
        <taxon>Chelicerata</taxon>
        <taxon>Arachnida</taxon>
        <taxon>Araneae</taxon>
        <taxon>Araneomorphae</taxon>
        <taxon>Entelegynae</taxon>
        <taxon>Araneoidea</taxon>
        <taxon>Nephilidae</taxon>
        <taxon>Trichonephila</taxon>
        <taxon>Trichonephila inaurata</taxon>
    </lineage>
</organism>
<proteinExistence type="predicted"/>
<evidence type="ECO:0000313" key="2">
    <source>
        <dbReference type="Proteomes" id="UP000886998"/>
    </source>
</evidence>
<name>A0A8X6X553_9ARAC</name>
<evidence type="ECO:0000313" key="1">
    <source>
        <dbReference type="EMBL" id="GFY47183.1"/>
    </source>
</evidence>
<dbReference type="EMBL" id="BMAV01005797">
    <property type="protein sequence ID" value="GFY47183.1"/>
    <property type="molecule type" value="Genomic_DNA"/>
</dbReference>
<sequence length="111" mass="12776">MFRKNLSVQGALTIFEELPSDDDSSACNSSDTDYEDYVENLAQKENISSDDEEMDEIQCPSTSQLEVKCDKLYIKNRSPPEFTETYTSQNRGSLYRRSSLCSTRKDVHRSR</sequence>